<dbReference type="Gene3D" id="3.40.20.10">
    <property type="entry name" value="Severin"/>
    <property type="match status" value="2"/>
</dbReference>
<gene>
    <name evidence="10" type="ORF">TRFO_19828</name>
</gene>
<protein>
    <recommendedName>
        <fullName evidence="9">ADF-H domain-containing protein</fullName>
    </recommendedName>
</protein>
<dbReference type="PROSITE" id="PS51263">
    <property type="entry name" value="ADF_H"/>
    <property type="match status" value="1"/>
</dbReference>
<organism evidence="10 11">
    <name type="scientific">Tritrichomonas foetus</name>
    <dbReference type="NCBI Taxonomy" id="1144522"/>
    <lineage>
        <taxon>Eukaryota</taxon>
        <taxon>Metamonada</taxon>
        <taxon>Parabasalia</taxon>
        <taxon>Tritrichomonadida</taxon>
        <taxon>Tritrichomonadidae</taxon>
        <taxon>Tritrichomonas</taxon>
    </lineage>
</organism>
<evidence type="ECO:0000256" key="5">
    <source>
        <dbReference type="ARBA" id="ARBA00023203"/>
    </source>
</evidence>
<evidence type="ECO:0000256" key="4">
    <source>
        <dbReference type="ARBA" id="ARBA00022737"/>
    </source>
</evidence>
<dbReference type="EMBL" id="MLAK01000602">
    <property type="protein sequence ID" value="OHT10774.1"/>
    <property type="molecule type" value="Genomic_DNA"/>
</dbReference>
<evidence type="ECO:0000256" key="6">
    <source>
        <dbReference type="ARBA" id="ARBA00023212"/>
    </source>
</evidence>
<sequence length="320" mass="35476">MSNTALIEIGESLTQALIDFKGDDTKRAVKLTIENEVLLPVQTIPVISTPEEDFDSLGDHLNPKEPSFLVTRLAKQVGTPEFLLIIYIPPTCPIRPRTIFASSRVPVQRHLSQVFAGLGDYFVDDIKDVNYKTYLQVTRKDTNAMSYDEIRATLDAQDQHVGQVQLPTHDSFTWPVADDLMALLKDFVAGSGPKIVAGQASPTGGAISHGGSGDSLSDIDSKSPKYCAIRYNNNGTELKVFLLLCPDNAKSREKMMSSTCKHSFLKGCEECGLTFDKSFEVRDERDFTDSYLDELVNPSNETHGYGEVKALQKPRRPGRR</sequence>
<dbReference type="Pfam" id="PF00241">
    <property type="entry name" value="Cofilin_ADF"/>
    <property type="match status" value="2"/>
</dbReference>
<dbReference type="OrthoDB" id="10006997at2759"/>
<dbReference type="PANTHER" id="PTHR13759:SF1">
    <property type="entry name" value="TWINFILIN"/>
    <property type="match status" value="1"/>
</dbReference>
<dbReference type="RefSeq" id="XP_068363910.1">
    <property type="nucleotide sequence ID" value="XM_068501027.1"/>
</dbReference>
<dbReference type="GO" id="GO:0051016">
    <property type="term" value="P:barbed-end actin filament capping"/>
    <property type="evidence" value="ECO:0007669"/>
    <property type="project" value="TreeGrafter"/>
</dbReference>
<feature type="domain" description="ADF-H" evidence="9">
    <location>
        <begin position="4"/>
        <end position="139"/>
    </location>
</feature>
<reference evidence="10" key="1">
    <citation type="submission" date="2016-10" db="EMBL/GenBank/DDBJ databases">
        <authorList>
            <person name="Benchimol M."/>
            <person name="Almeida L.G."/>
            <person name="Vasconcelos A.T."/>
            <person name="Perreira-Neves A."/>
            <person name="Rosa I.A."/>
            <person name="Tasca T."/>
            <person name="Bogo M.R."/>
            <person name="de Souza W."/>
        </authorList>
    </citation>
    <scope>NUCLEOTIDE SEQUENCE [LARGE SCALE GENOMIC DNA]</scope>
    <source>
        <strain evidence="10">K</strain>
    </source>
</reference>
<evidence type="ECO:0000256" key="1">
    <source>
        <dbReference type="ARBA" id="ARBA00004245"/>
    </source>
</evidence>
<name>A0A1J4KM55_9EUKA</name>
<comment type="caution">
    <text evidence="10">The sequence shown here is derived from an EMBL/GenBank/DDBJ whole genome shotgun (WGS) entry which is preliminary data.</text>
</comment>
<feature type="region of interest" description="Disordered" evidence="8">
    <location>
        <begin position="296"/>
        <end position="320"/>
    </location>
</feature>
<evidence type="ECO:0000256" key="8">
    <source>
        <dbReference type="SAM" id="MobiDB-lite"/>
    </source>
</evidence>
<dbReference type="SMART" id="SM00102">
    <property type="entry name" value="ADF"/>
    <property type="match status" value="1"/>
</dbReference>
<comment type="subunit">
    <text evidence="7">Interacts with G-actin; ADP-actin form.</text>
</comment>
<dbReference type="GO" id="GO:0003785">
    <property type="term" value="F:actin monomer binding"/>
    <property type="evidence" value="ECO:0007669"/>
    <property type="project" value="TreeGrafter"/>
</dbReference>
<dbReference type="CDD" id="cd11285">
    <property type="entry name" value="ADF_Twf-N_like"/>
    <property type="match status" value="1"/>
</dbReference>
<evidence type="ECO:0000256" key="7">
    <source>
        <dbReference type="ARBA" id="ARBA00038532"/>
    </source>
</evidence>
<dbReference type="GO" id="GO:0051015">
    <property type="term" value="F:actin filament binding"/>
    <property type="evidence" value="ECO:0007669"/>
    <property type="project" value="TreeGrafter"/>
</dbReference>
<dbReference type="GO" id="GO:0030042">
    <property type="term" value="P:actin filament depolymerization"/>
    <property type="evidence" value="ECO:0007669"/>
    <property type="project" value="TreeGrafter"/>
</dbReference>
<evidence type="ECO:0000313" key="10">
    <source>
        <dbReference type="EMBL" id="OHT10774.1"/>
    </source>
</evidence>
<dbReference type="PANTHER" id="PTHR13759">
    <property type="entry name" value="TWINFILIN"/>
    <property type="match status" value="1"/>
</dbReference>
<dbReference type="GO" id="GO:0005737">
    <property type="term" value="C:cytoplasm"/>
    <property type="evidence" value="ECO:0007669"/>
    <property type="project" value="TreeGrafter"/>
</dbReference>
<keyword evidence="5" id="KW-0009">Actin-binding</keyword>
<dbReference type="SUPFAM" id="SSF55753">
    <property type="entry name" value="Actin depolymerizing proteins"/>
    <property type="match status" value="2"/>
</dbReference>
<dbReference type="InterPro" id="IPR002108">
    <property type="entry name" value="ADF-H"/>
</dbReference>
<comment type="subcellular location">
    <subcellularLocation>
        <location evidence="1">Cytoplasm</location>
        <location evidence="1">Cytoskeleton</location>
    </subcellularLocation>
</comment>
<evidence type="ECO:0000259" key="9">
    <source>
        <dbReference type="PROSITE" id="PS51263"/>
    </source>
</evidence>
<dbReference type="Proteomes" id="UP000179807">
    <property type="component" value="Unassembled WGS sequence"/>
</dbReference>
<evidence type="ECO:0000256" key="2">
    <source>
        <dbReference type="ARBA" id="ARBA00009557"/>
    </source>
</evidence>
<dbReference type="InterPro" id="IPR029006">
    <property type="entry name" value="ADF-H/Gelsolin-like_dom_sf"/>
</dbReference>
<dbReference type="InterPro" id="IPR028458">
    <property type="entry name" value="Twinfilin"/>
</dbReference>
<dbReference type="AlphaFoldDB" id="A0A1J4KM55"/>
<accession>A0A1J4KM55</accession>
<dbReference type="GeneID" id="94835731"/>
<dbReference type="VEuPathDB" id="TrichDB:TRFO_19828"/>
<keyword evidence="4" id="KW-0677">Repeat</keyword>
<proteinExistence type="inferred from homology"/>
<dbReference type="GO" id="GO:0005884">
    <property type="term" value="C:actin filament"/>
    <property type="evidence" value="ECO:0007669"/>
    <property type="project" value="TreeGrafter"/>
</dbReference>
<keyword evidence="6" id="KW-0206">Cytoskeleton</keyword>
<keyword evidence="3" id="KW-0963">Cytoplasm</keyword>
<keyword evidence="11" id="KW-1185">Reference proteome</keyword>
<evidence type="ECO:0000256" key="3">
    <source>
        <dbReference type="ARBA" id="ARBA00022490"/>
    </source>
</evidence>
<comment type="similarity">
    <text evidence="2">Belongs to the actin-binding proteins ADF family. Twinfilin subfamily.</text>
</comment>
<evidence type="ECO:0000313" key="11">
    <source>
        <dbReference type="Proteomes" id="UP000179807"/>
    </source>
</evidence>